<reference evidence="2" key="1">
    <citation type="submission" date="2019-08" db="EMBL/GenBank/DDBJ databases">
        <title>The genome of the North American firefly Photinus pyralis.</title>
        <authorList>
            <consortium name="Photinus pyralis genome working group"/>
            <person name="Fallon T.R."/>
            <person name="Sander Lower S.E."/>
            <person name="Weng J.-K."/>
        </authorList>
    </citation>
    <scope>NUCLEOTIDE SEQUENCE</scope>
    <source>
        <strain evidence="2">TRF0915ILg1</strain>
        <tissue evidence="2">Whole body</tissue>
    </source>
</reference>
<protein>
    <submittedName>
        <fullName evidence="2">Uncharacterized protein</fullName>
    </submittedName>
</protein>
<feature type="region of interest" description="Disordered" evidence="1">
    <location>
        <begin position="1"/>
        <end position="29"/>
    </location>
</feature>
<proteinExistence type="predicted"/>
<evidence type="ECO:0000313" key="2">
    <source>
        <dbReference type="EMBL" id="KAF2905891.1"/>
    </source>
</evidence>
<comment type="caution">
    <text evidence="2">The sequence shown here is derived from an EMBL/GenBank/DDBJ whole genome shotgun (WGS) entry which is preliminary data.</text>
</comment>
<sequence length="127" mass="14166">MDEETTTVLHFSSDSNDDPTPAPENENVLKKKRAIPDFFGVRNLKKVSFASVSDRATPSTSANSENSISSGILTVCDDKLEKYLCLDGKFFKPTDINKNEKKIQAECQLRLPKDVNIKRVLGVLTNF</sequence>
<dbReference type="Proteomes" id="UP000801492">
    <property type="component" value="Unassembled WGS sequence"/>
</dbReference>
<keyword evidence="3" id="KW-1185">Reference proteome</keyword>
<name>A0A8K0DKI9_IGNLU</name>
<evidence type="ECO:0000256" key="1">
    <source>
        <dbReference type="SAM" id="MobiDB-lite"/>
    </source>
</evidence>
<organism evidence="2 3">
    <name type="scientific">Ignelater luminosus</name>
    <name type="common">Cucubano</name>
    <name type="synonym">Pyrophorus luminosus</name>
    <dbReference type="NCBI Taxonomy" id="2038154"/>
    <lineage>
        <taxon>Eukaryota</taxon>
        <taxon>Metazoa</taxon>
        <taxon>Ecdysozoa</taxon>
        <taxon>Arthropoda</taxon>
        <taxon>Hexapoda</taxon>
        <taxon>Insecta</taxon>
        <taxon>Pterygota</taxon>
        <taxon>Neoptera</taxon>
        <taxon>Endopterygota</taxon>
        <taxon>Coleoptera</taxon>
        <taxon>Polyphaga</taxon>
        <taxon>Elateriformia</taxon>
        <taxon>Elateroidea</taxon>
        <taxon>Elateridae</taxon>
        <taxon>Agrypninae</taxon>
        <taxon>Pyrophorini</taxon>
        <taxon>Ignelater</taxon>
    </lineage>
</organism>
<accession>A0A8K0DKI9</accession>
<feature type="compositionally biased region" description="Polar residues" evidence="1">
    <location>
        <begin position="1"/>
        <end position="14"/>
    </location>
</feature>
<dbReference type="EMBL" id="VTPC01000411">
    <property type="protein sequence ID" value="KAF2905891.1"/>
    <property type="molecule type" value="Genomic_DNA"/>
</dbReference>
<dbReference type="AlphaFoldDB" id="A0A8K0DKI9"/>
<evidence type="ECO:0000313" key="3">
    <source>
        <dbReference type="Proteomes" id="UP000801492"/>
    </source>
</evidence>
<gene>
    <name evidence="2" type="ORF">ILUMI_00281</name>
</gene>